<dbReference type="Pfam" id="PF09777">
    <property type="entry name" value="OSTMP1"/>
    <property type="match status" value="1"/>
</dbReference>
<accession>A0A131YRD3</accession>
<evidence type="ECO:0000256" key="1">
    <source>
        <dbReference type="SAM" id="Phobius"/>
    </source>
</evidence>
<dbReference type="PANTHER" id="PTHR15644">
    <property type="entry name" value="OSTEOPETROSIS ASSOCIATED TRANSMEMBRANE PROTEIN 1"/>
    <property type="match status" value="1"/>
</dbReference>
<dbReference type="GO" id="GO:0005829">
    <property type="term" value="C:cytosol"/>
    <property type="evidence" value="ECO:0007669"/>
    <property type="project" value="TreeGrafter"/>
</dbReference>
<keyword evidence="1" id="KW-0812">Transmembrane</keyword>
<dbReference type="InterPro" id="IPR019172">
    <property type="entry name" value="Osteopetrosis-assoc_TM_1"/>
</dbReference>
<dbReference type="EMBL" id="GEDV01007409">
    <property type="protein sequence ID" value="JAP81148.1"/>
    <property type="molecule type" value="Transcribed_RNA"/>
</dbReference>
<keyword evidence="1" id="KW-0472">Membrane</keyword>
<organism evidence="2">
    <name type="scientific">Rhipicephalus appendiculatus</name>
    <name type="common">Brown ear tick</name>
    <dbReference type="NCBI Taxonomy" id="34631"/>
    <lineage>
        <taxon>Eukaryota</taxon>
        <taxon>Metazoa</taxon>
        <taxon>Ecdysozoa</taxon>
        <taxon>Arthropoda</taxon>
        <taxon>Chelicerata</taxon>
        <taxon>Arachnida</taxon>
        <taxon>Acari</taxon>
        <taxon>Parasitiformes</taxon>
        <taxon>Ixodida</taxon>
        <taxon>Ixodoidea</taxon>
        <taxon>Ixodidae</taxon>
        <taxon>Rhipicephalinae</taxon>
        <taxon>Rhipicephalus</taxon>
        <taxon>Rhipicephalus</taxon>
    </lineage>
</organism>
<dbReference type="AlphaFoldDB" id="A0A131YRD3"/>
<evidence type="ECO:0000313" key="2">
    <source>
        <dbReference type="EMBL" id="JAP81148.1"/>
    </source>
</evidence>
<protein>
    <submittedName>
        <fullName evidence="2">Uncharacterized protein</fullName>
    </submittedName>
</protein>
<keyword evidence="1" id="KW-1133">Transmembrane helix</keyword>
<name>A0A131YRD3_RHIAP</name>
<proteinExistence type="predicted"/>
<reference evidence="2" key="1">
    <citation type="journal article" date="2016" name="Ticks Tick Borne Dis.">
        <title>De novo assembly and annotation of the salivary gland transcriptome of Rhipicephalus appendiculatus male and female ticks during blood feeding.</title>
        <authorList>
            <person name="de Castro M.H."/>
            <person name="de Klerk D."/>
            <person name="Pienaar R."/>
            <person name="Latif A.A."/>
            <person name="Rees D.J."/>
            <person name="Mans B.J."/>
        </authorList>
    </citation>
    <scope>NUCLEOTIDE SEQUENCE</scope>
    <source>
        <tissue evidence="2">Salivary glands</tissue>
    </source>
</reference>
<sequence>MNKCINQSESQSQNMTDLCVTCEQPYRDLNNFYDSLVQESKDGNICFDMVDAMNATRFLWSSHLCSVHHYQNTPSIVVAGIVGILVILFYAGAATIINPLNTELVQPKRLLRRRSRYGSASPGNSSPRAMRS</sequence>
<dbReference type="PANTHER" id="PTHR15644:SF2">
    <property type="entry name" value="OSTEOPETROSIS-ASSOCIATED TRANSMEMBRANE PROTEIN 1"/>
    <property type="match status" value="1"/>
</dbReference>
<feature type="transmembrane region" description="Helical" evidence="1">
    <location>
        <begin position="76"/>
        <end position="100"/>
    </location>
</feature>